<dbReference type="InterPro" id="IPR019193">
    <property type="entry name" value="UBQ-conj_enz_E2-bd_prot"/>
</dbReference>
<dbReference type="GO" id="GO:0051865">
    <property type="term" value="P:protein autoubiquitination"/>
    <property type="evidence" value="ECO:0007669"/>
    <property type="project" value="TreeGrafter"/>
</dbReference>
<evidence type="ECO:0000256" key="6">
    <source>
        <dbReference type="ARBA" id="ARBA00023002"/>
    </source>
</evidence>
<dbReference type="SMART" id="SM00822">
    <property type="entry name" value="PKS_KR"/>
    <property type="match status" value="1"/>
</dbReference>
<evidence type="ECO:0000256" key="8">
    <source>
        <dbReference type="ARBA" id="ARBA00023098"/>
    </source>
</evidence>
<dbReference type="GO" id="GO:0031624">
    <property type="term" value="F:ubiquitin conjugating enzyme binding"/>
    <property type="evidence" value="ECO:0007669"/>
    <property type="project" value="TreeGrafter"/>
</dbReference>
<dbReference type="GO" id="GO:0043161">
    <property type="term" value="P:proteasome-mediated ubiquitin-dependent protein catabolic process"/>
    <property type="evidence" value="ECO:0007669"/>
    <property type="project" value="TreeGrafter"/>
</dbReference>
<dbReference type="Pfam" id="PF09814">
    <property type="entry name" value="HECT_2"/>
    <property type="match status" value="1"/>
</dbReference>
<dbReference type="GO" id="GO:0006513">
    <property type="term" value="P:protein monoubiquitination"/>
    <property type="evidence" value="ECO:0007669"/>
    <property type="project" value="TreeGrafter"/>
</dbReference>
<evidence type="ECO:0000256" key="14">
    <source>
        <dbReference type="ARBA" id="ARBA00081397"/>
    </source>
</evidence>
<reference evidence="19" key="1">
    <citation type="submission" date="2019-04" db="EMBL/GenBank/DDBJ databases">
        <title>Sequencing of skin fungus with MAO and IRED activity.</title>
        <authorList>
            <person name="Marsaioli A.J."/>
            <person name="Bonatto J.M.C."/>
            <person name="Reis Junior O."/>
        </authorList>
    </citation>
    <scope>NUCLEOTIDE SEQUENCE</scope>
    <source>
        <strain evidence="19">30M1</strain>
    </source>
</reference>
<dbReference type="OrthoDB" id="10058185at2759"/>
<dbReference type="InterPro" id="IPR036291">
    <property type="entry name" value="NAD(P)-bd_dom_sf"/>
</dbReference>
<feature type="compositionally biased region" description="Basic and acidic residues" evidence="17">
    <location>
        <begin position="831"/>
        <end position="843"/>
    </location>
</feature>
<dbReference type="GO" id="GO:0030332">
    <property type="term" value="F:cyclin binding"/>
    <property type="evidence" value="ECO:0007669"/>
    <property type="project" value="TreeGrafter"/>
</dbReference>
<protein>
    <recommendedName>
        <fullName evidence="12">Sterol-4-alpha-carboxylate 3-dehydrogenase ERG26, decarboxylating</fullName>
    </recommendedName>
    <alternativeName>
        <fullName evidence="15 16">C-3 Sterol dehydrogenase ERG26</fullName>
    </alternativeName>
    <alternativeName>
        <fullName evidence="13 14">C-4 decarboxylase ERG26</fullName>
    </alternativeName>
    <alternativeName>
        <fullName evidence="11">Sterol-4-alpha-carboxylate 3-dehydrogenase erg26, decarboxylating</fullName>
    </alternativeName>
</protein>
<comment type="subcellular location">
    <subcellularLocation>
        <location evidence="1">Endoplasmic reticulum membrane</location>
        <topology evidence="1">Peripheral membrane protein</topology>
    </subcellularLocation>
</comment>
<evidence type="ECO:0000256" key="15">
    <source>
        <dbReference type="ARBA" id="ARBA00081452"/>
    </source>
</evidence>
<keyword evidence="9" id="KW-0472">Membrane</keyword>
<evidence type="ECO:0000256" key="1">
    <source>
        <dbReference type="ARBA" id="ARBA00004406"/>
    </source>
</evidence>
<evidence type="ECO:0000313" key="19">
    <source>
        <dbReference type="EMBL" id="KAF3001339.1"/>
    </source>
</evidence>
<dbReference type="GO" id="GO:0000252">
    <property type="term" value="F:3-beta-hydroxysteroid dehydrogenase [NAD(P)+]/C4-decarboxylase activity"/>
    <property type="evidence" value="ECO:0007669"/>
    <property type="project" value="UniProtKB-ARBA"/>
</dbReference>
<evidence type="ECO:0000256" key="17">
    <source>
        <dbReference type="SAM" id="MobiDB-lite"/>
    </source>
</evidence>
<keyword evidence="5" id="KW-0752">Steroid biosynthesis</keyword>
<keyword evidence="3" id="KW-0444">Lipid biosynthesis</keyword>
<comment type="subunit">
    <text evidence="10">Heterotetramer of ERG25, ERG26, ERG27 and ERG28. ERG28 acts as a scaffold to tether ERG27 and other 4,4-demethylation-related enzymes, forming a demethylation enzyme complex, in the endoplasmic reticulum.</text>
</comment>
<evidence type="ECO:0000256" key="7">
    <source>
        <dbReference type="ARBA" id="ARBA00023027"/>
    </source>
</evidence>
<organism evidence="19 20">
    <name type="scientific">Curvularia kusanoi</name>
    <name type="common">Cochliobolus kusanoi</name>
    <dbReference type="NCBI Taxonomy" id="90978"/>
    <lineage>
        <taxon>Eukaryota</taxon>
        <taxon>Fungi</taxon>
        <taxon>Dikarya</taxon>
        <taxon>Ascomycota</taxon>
        <taxon>Pezizomycotina</taxon>
        <taxon>Dothideomycetes</taxon>
        <taxon>Pleosporomycetidae</taxon>
        <taxon>Pleosporales</taxon>
        <taxon>Pleosporineae</taxon>
        <taxon>Pleosporaceae</taxon>
        <taxon>Curvularia</taxon>
    </lineage>
</organism>
<dbReference type="GO" id="GO:0005634">
    <property type="term" value="C:nucleus"/>
    <property type="evidence" value="ECO:0007669"/>
    <property type="project" value="TreeGrafter"/>
</dbReference>
<evidence type="ECO:0000313" key="20">
    <source>
        <dbReference type="Proteomes" id="UP000801428"/>
    </source>
</evidence>
<name>A0A9P4TCP2_CURKU</name>
<evidence type="ECO:0000256" key="12">
    <source>
        <dbReference type="ARBA" id="ARBA00067985"/>
    </source>
</evidence>
<keyword evidence="8" id="KW-0443">Lipid metabolism</keyword>
<dbReference type="Gene3D" id="3.40.50.720">
    <property type="entry name" value="NAD(P)-binding Rossmann-like Domain"/>
    <property type="match status" value="1"/>
</dbReference>
<comment type="caution">
    <text evidence="19">The sequence shown here is derived from an EMBL/GenBank/DDBJ whole genome shotgun (WGS) entry which is preliminary data.</text>
</comment>
<dbReference type="GO" id="GO:0061630">
    <property type="term" value="F:ubiquitin protein ligase activity"/>
    <property type="evidence" value="ECO:0007669"/>
    <property type="project" value="TreeGrafter"/>
</dbReference>
<dbReference type="Pfam" id="PF01073">
    <property type="entry name" value="3Beta_HSD"/>
    <property type="match status" value="1"/>
</dbReference>
<evidence type="ECO:0000256" key="13">
    <source>
        <dbReference type="ARBA" id="ARBA00081267"/>
    </source>
</evidence>
<dbReference type="PANTHER" id="PTHR31531">
    <property type="entry name" value="E3 UBIQUITIN-PROTEIN LIGASE E3D FAMILY MEMBER"/>
    <property type="match status" value="1"/>
</dbReference>
<dbReference type="GO" id="GO:0005829">
    <property type="term" value="C:cytosol"/>
    <property type="evidence" value="ECO:0007669"/>
    <property type="project" value="TreeGrafter"/>
</dbReference>
<feature type="compositionally biased region" description="Acidic residues" evidence="17">
    <location>
        <begin position="819"/>
        <end position="830"/>
    </location>
</feature>
<dbReference type="InterPro" id="IPR057326">
    <property type="entry name" value="KR_dom"/>
</dbReference>
<dbReference type="FunFam" id="3.40.50.720:FF:000346">
    <property type="entry name" value="C-3 sterol dehydrogenase/C-4 decarboxylase"/>
    <property type="match status" value="1"/>
</dbReference>
<dbReference type="Proteomes" id="UP000801428">
    <property type="component" value="Unassembled WGS sequence"/>
</dbReference>
<dbReference type="AlphaFoldDB" id="A0A9P4TCP2"/>
<evidence type="ECO:0000256" key="9">
    <source>
        <dbReference type="ARBA" id="ARBA00023136"/>
    </source>
</evidence>
<feature type="region of interest" description="Disordered" evidence="17">
    <location>
        <begin position="806"/>
        <end position="849"/>
    </location>
</feature>
<evidence type="ECO:0000256" key="16">
    <source>
        <dbReference type="ARBA" id="ARBA00082106"/>
    </source>
</evidence>
<dbReference type="GO" id="GO:0000209">
    <property type="term" value="P:protein polyubiquitination"/>
    <property type="evidence" value="ECO:0007669"/>
    <property type="project" value="TreeGrafter"/>
</dbReference>
<evidence type="ECO:0000256" key="3">
    <source>
        <dbReference type="ARBA" id="ARBA00022516"/>
    </source>
</evidence>
<keyword evidence="7" id="KW-0520">NAD</keyword>
<dbReference type="PANTHER" id="PTHR31531:SF2">
    <property type="entry name" value="E3 UBIQUITIN-PROTEIN LIGASE E3D"/>
    <property type="match status" value="1"/>
</dbReference>
<dbReference type="EMBL" id="SWKU01000013">
    <property type="protein sequence ID" value="KAF3001339.1"/>
    <property type="molecule type" value="Genomic_DNA"/>
</dbReference>
<accession>A0A9P4TCP2</accession>
<evidence type="ECO:0000256" key="11">
    <source>
        <dbReference type="ARBA" id="ARBA00067470"/>
    </source>
</evidence>
<sequence length="849" mass="94258">MSAPSKFQTLGKVVVVGGCGFLGSHIVSYIVKRHPQTQIAVLDLRTTSNRHSSSTVSYHDGDITDLAAMQALFAQLKPDAVIHTASPHFNLPPAIHDKVNVEGTKNLLKASQDAGVKAFVYTSSASVIFGGQTELVNANEEWPMVTGDAQPEYYTTTKAYAETYVLEANRKPEGFLTCAIRPAGIFGEGDVQLLPKMVQAFKDGKTKFQVGANDNLFDFTYVENVAYGHILAVLALLSTHKLLPTVPLDTERVDGEAFFITNGEPVYFWDFARAVWHEAGDRLPLKSVWHLDAGFASMIGFFSEWAMWLIGKTPNLTRAQVRYSTLKKYHSIAKARARLGYQPLVSLDEGVRRGVRYILEQDEKASQKKGQILMNPKPRPQSISAPELHQSDTDFTERLPENQSHIMLYAELLLHIRTITLFASLRSHHTRETKARLDADGNLITVSHEGYKATIRLPLKVDGKGDAALELPAHPPSKEITLRLQMEEQEDSDMLGLMAEARKANIVPWDGAALGAQEGVELRCKNCEGVVLPRGTVEQWKDLPNENWAEMMDFWHCHKPDEHHLHDHTHEVGGLKGYAAGNRLKAAQGVGFVDLMGFLLKEQDCTGAKISLSEEQVDAAVVCRHCSHILGMQDATADGWRVRKWSLSISSGSASSPSYSTYSVQKWISARLLYLIENVGVRKFHIHAPPISISTATATPDSTPSTTPSILVWVFTPDLLFSSSITRPHRTDPTRAVKCFFKKQTWAPLQPGEPESATIEDVEFPQELYDELEKTLDESQDVLPATARKFQGWDVGLLERFDVGEEVLGEQEGHKAGEGEDMEGIEGEGSDVERRGRELRRSLSQESLD</sequence>
<evidence type="ECO:0000256" key="4">
    <source>
        <dbReference type="ARBA" id="ARBA00022824"/>
    </source>
</evidence>
<gene>
    <name evidence="19" type="primary">ERG26</name>
    <name evidence="19" type="ORF">E8E13_005871</name>
</gene>
<dbReference type="SUPFAM" id="SSF51735">
    <property type="entry name" value="NAD(P)-binding Rossmann-fold domains"/>
    <property type="match status" value="1"/>
</dbReference>
<keyword evidence="4" id="KW-0256">Endoplasmic reticulum</keyword>
<evidence type="ECO:0000256" key="5">
    <source>
        <dbReference type="ARBA" id="ARBA00022955"/>
    </source>
</evidence>
<dbReference type="GO" id="GO:0006696">
    <property type="term" value="P:ergosterol biosynthetic process"/>
    <property type="evidence" value="ECO:0007669"/>
    <property type="project" value="UniProtKB-ARBA"/>
</dbReference>
<dbReference type="GO" id="GO:0005789">
    <property type="term" value="C:endoplasmic reticulum membrane"/>
    <property type="evidence" value="ECO:0007669"/>
    <property type="project" value="UniProtKB-SubCell"/>
</dbReference>
<keyword evidence="20" id="KW-1185">Reference proteome</keyword>
<evidence type="ECO:0000256" key="2">
    <source>
        <dbReference type="ARBA" id="ARBA00009219"/>
    </source>
</evidence>
<keyword evidence="6" id="KW-0560">Oxidoreductase</keyword>
<comment type="similarity">
    <text evidence="2">Belongs to the 3-beta-HSD family.</text>
</comment>
<evidence type="ECO:0000256" key="10">
    <source>
        <dbReference type="ARBA" id="ARBA00046995"/>
    </source>
</evidence>
<dbReference type="InterPro" id="IPR002225">
    <property type="entry name" value="3Beta_OHSteriod_DH/Estase"/>
</dbReference>
<dbReference type="GO" id="GO:0000151">
    <property type="term" value="C:ubiquitin ligase complex"/>
    <property type="evidence" value="ECO:0007669"/>
    <property type="project" value="TreeGrafter"/>
</dbReference>
<feature type="domain" description="Ketoreductase" evidence="18">
    <location>
        <begin position="11"/>
        <end position="189"/>
    </location>
</feature>
<proteinExistence type="inferred from homology"/>
<evidence type="ECO:0000259" key="18">
    <source>
        <dbReference type="SMART" id="SM00822"/>
    </source>
</evidence>